<dbReference type="GO" id="GO:0006367">
    <property type="term" value="P:transcription initiation at RNA polymerase II promoter"/>
    <property type="evidence" value="ECO:0007669"/>
    <property type="project" value="InterPro"/>
</dbReference>
<keyword evidence="2" id="KW-0804">Transcription</keyword>
<accession>A0AAD2CQC9</accession>
<evidence type="ECO:0000313" key="6">
    <source>
        <dbReference type="Proteomes" id="UP001295423"/>
    </source>
</evidence>
<feature type="region of interest" description="Disordered" evidence="3">
    <location>
        <begin position="449"/>
        <end position="475"/>
    </location>
</feature>
<keyword evidence="6" id="KW-1185">Reference proteome</keyword>
<dbReference type="PANTHER" id="PTHR13097:SF7">
    <property type="entry name" value="GENERAL TRANSCRIPTION FACTOR IIE SUBUNIT 1"/>
    <property type="match status" value="1"/>
</dbReference>
<dbReference type="SUPFAM" id="SSF46785">
    <property type="entry name" value="Winged helix' DNA-binding domain"/>
    <property type="match status" value="1"/>
</dbReference>
<dbReference type="InterPro" id="IPR017919">
    <property type="entry name" value="TFIIE/TFIIEa_HTH"/>
</dbReference>
<dbReference type="AlphaFoldDB" id="A0AAD2CQC9"/>
<reference evidence="5" key="1">
    <citation type="submission" date="2023-08" db="EMBL/GenBank/DDBJ databases">
        <authorList>
            <person name="Audoor S."/>
            <person name="Bilcke G."/>
        </authorList>
    </citation>
    <scope>NUCLEOTIDE SEQUENCE</scope>
</reference>
<dbReference type="SMART" id="SM00531">
    <property type="entry name" value="TFIIE"/>
    <property type="match status" value="1"/>
</dbReference>
<gene>
    <name evidence="5" type="ORF">CYCCA115_LOCUS8011</name>
</gene>
<dbReference type="PROSITE" id="PS51344">
    <property type="entry name" value="HTH_TFE_IIE"/>
    <property type="match status" value="1"/>
</dbReference>
<evidence type="ECO:0000256" key="2">
    <source>
        <dbReference type="ARBA" id="ARBA00023163"/>
    </source>
</evidence>
<organism evidence="5 6">
    <name type="scientific">Cylindrotheca closterium</name>
    <dbReference type="NCBI Taxonomy" id="2856"/>
    <lineage>
        <taxon>Eukaryota</taxon>
        <taxon>Sar</taxon>
        <taxon>Stramenopiles</taxon>
        <taxon>Ochrophyta</taxon>
        <taxon>Bacillariophyta</taxon>
        <taxon>Bacillariophyceae</taxon>
        <taxon>Bacillariophycidae</taxon>
        <taxon>Bacillariales</taxon>
        <taxon>Bacillariaceae</taxon>
        <taxon>Cylindrotheca</taxon>
    </lineage>
</organism>
<sequence>MSDLTVYAEALIAAVARAFYDDEAVCVIDVMIRDKFLRDDDMAPRLSLPAKRLRATLQFLQEEHLVKFETVDDLAQGGSQATKFWYIDYNHAVHSIRLRIHLLRRQLEQAEMRSRSSSFYLCPGYKSKRCNGQYTEEEAQQLVDMDSGLFLCQECFMTYDANPNAPAKSTYTLQLVDNAKDLRLAMDNMRRVTVQLSGKMIGNTQLRPGIYDLLQKVRGKGKEPITSNLPSENYSLGIGSKRLAGTGRTAGIRAKKLEQEGVADSATAARDYLVGGGKRSAEGSDLTFLKNAMGNEIAFSVEKGGGARANLLATNTRRRRKLMDAAATRVGASIPLDMRVKEKEKRQMEEEQKNGNKRQKTTEGTQSTIPLTFLNNNIGRQQLDDEMERLRQQDMEAGSDEEDEVVDYQAGRVVLNEIEDTPILWEEETRKAAFQALYSKEMIRQRELLGDNPGMASPQRSVVDAEERSIAWEDA</sequence>
<dbReference type="GO" id="GO:0005673">
    <property type="term" value="C:transcription factor TFIIE complex"/>
    <property type="evidence" value="ECO:0007669"/>
    <property type="project" value="TreeGrafter"/>
</dbReference>
<name>A0AAD2CQC9_9STRA</name>
<evidence type="ECO:0000313" key="5">
    <source>
        <dbReference type="EMBL" id="CAJ1942566.1"/>
    </source>
</evidence>
<dbReference type="Proteomes" id="UP001295423">
    <property type="component" value="Unassembled WGS sequence"/>
</dbReference>
<dbReference type="InterPro" id="IPR024550">
    <property type="entry name" value="TFIIEa/SarR/Rpc3_HTH_dom"/>
</dbReference>
<dbReference type="Gene3D" id="1.10.10.10">
    <property type="entry name" value="Winged helix-like DNA-binding domain superfamily/Winged helix DNA-binding domain"/>
    <property type="match status" value="1"/>
</dbReference>
<keyword evidence="1" id="KW-0805">Transcription regulation</keyword>
<evidence type="ECO:0000256" key="1">
    <source>
        <dbReference type="ARBA" id="ARBA00023015"/>
    </source>
</evidence>
<dbReference type="EMBL" id="CAKOGP040001112">
    <property type="protein sequence ID" value="CAJ1942566.1"/>
    <property type="molecule type" value="Genomic_DNA"/>
</dbReference>
<dbReference type="PANTHER" id="PTHR13097">
    <property type="entry name" value="TRANSCRIPTION INITIATION FACTOR IIE, ALPHA SUBUNIT"/>
    <property type="match status" value="1"/>
</dbReference>
<protein>
    <recommendedName>
        <fullName evidence="4">HTH TFE/IIEalpha-type domain-containing protein</fullName>
    </recommendedName>
</protein>
<feature type="compositionally biased region" description="Basic and acidic residues" evidence="3">
    <location>
        <begin position="463"/>
        <end position="475"/>
    </location>
</feature>
<evidence type="ECO:0000259" key="4">
    <source>
        <dbReference type="PROSITE" id="PS51344"/>
    </source>
</evidence>
<feature type="region of interest" description="Disordered" evidence="3">
    <location>
        <begin position="344"/>
        <end position="366"/>
    </location>
</feature>
<dbReference type="InterPro" id="IPR036390">
    <property type="entry name" value="WH_DNA-bd_sf"/>
</dbReference>
<dbReference type="Pfam" id="PF02002">
    <property type="entry name" value="TFIIE_alpha"/>
    <property type="match status" value="1"/>
</dbReference>
<feature type="compositionally biased region" description="Basic and acidic residues" evidence="3">
    <location>
        <begin position="344"/>
        <end position="354"/>
    </location>
</feature>
<proteinExistence type="predicted"/>
<comment type="caution">
    <text evidence="5">The sequence shown here is derived from an EMBL/GenBank/DDBJ whole genome shotgun (WGS) entry which is preliminary data.</text>
</comment>
<dbReference type="InterPro" id="IPR002853">
    <property type="entry name" value="TFIIE_asu"/>
</dbReference>
<evidence type="ECO:0000256" key="3">
    <source>
        <dbReference type="SAM" id="MobiDB-lite"/>
    </source>
</evidence>
<dbReference type="InterPro" id="IPR039997">
    <property type="entry name" value="TFE"/>
</dbReference>
<feature type="domain" description="HTH TFE/IIEalpha-type" evidence="4">
    <location>
        <begin position="8"/>
        <end position="97"/>
    </location>
</feature>
<dbReference type="InterPro" id="IPR036388">
    <property type="entry name" value="WH-like_DNA-bd_sf"/>
</dbReference>